<dbReference type="RefSeq" id="YP_009102125.1">
    <property type="nucleotide sequence ID" value="NC_025447.1"/>
</dbReference>
<gene>
    <name evidence="1" type="primary">538</name>
    <name evidence="1" type="ORF">PBI_121Q_538</name>
</gene>
<dbReference type="KEGG" id="vg:22111578"/>
<keyword evidence="2" id="KW-1185">Reference proteome</keyword>
<proteinExistence type="predicted"/>
<accession>A0A097EYC1</accession>
<dbReference type="Proteomes" id="UP000029889">
    <property type="component" value="Segment"/>
</dbReference>
<evidence type="ECO:0000313" key="2">
    <source>
        <dbReference type="Proteomes" id="UP000029889"/>
    </source>
</evidence>
<reference evidence="1 2" key="1">
    <citation type="submission" date="2014-09" db="EMBL/GenBank/DDBJ databases">
        <authorList>
            <person name="Lapin J.S."/>
            <person name="Pope W.H."/>
            <person name="Hua J."/>
            <person name="Ford M.E."/>
            <person name="Conway J.F."/>
            <person name="Hatfull G.F."/>
            <person name="Hendrix R.W."/>
        </authorList>
    </citation>
    <scope>NUCLEOTIDE SEQUENCE [LARGE SCALE GENOMIC DNA]</scope>
</reference>
<evidence type="ECO:0000313" key="1">
    <source>
        <dbReference type="EMBL" id="AIT14428.1"/>
    </source>
</evidence>
<name>A0A097EYC1_9CAUD</name>
<organism evidence="1 2">
    <name type="scientific">Escherichia phage 121Q</name>
    <dbReference type="NCBI Taxonomy" id="1555202"/>
    <lineage>
        <taxon>Viruses</taxon>
        <taxon>Duplodnaviria</taxon>
        <taxon>Heunggongvirae</taxon>
        <taxon>Uroviricota</taxon>
        <taxon>Caudoviricetes</taxon>
        <taxon>Asteriusvirus</taxon>
        <taxon>Asteriusvirus av121Q</taxon>
    </lineage>
</organism>
<dbReference type="GeneID" id="22111578"/>
<sequence>MIAMLEEDWGVSEQGTDEYEYPEYQPKGFWERLRDWLMGE</sequence>
<dbReference type="EMBL" id="KM507819">
    <property type="protein sequence ID" value="AIT14428.1"/>
    <property type="molecule type" value="Genomic_DNA"/>
</dbReference>
<protein>
    <submittedName>
        <fullName evidence="1">Uncharacterized protein</fullName>
    </submittedName>
</protein>